<name>A0A1J5R8T9_9ZZZZ</name>
<gene>
    <name evidence="1" type="ORF">GALL_320180</name>
</gene>
<protein>
    <submittedName>
        <fullName evidence="1">Uncharacterized protein</fullName>
    </submittedName>
</protein>
<proteinExistence type="predicted"/>
<evidence type="ECO:0000313" key="1">
    <source>
        <dbReference type="EMBL" id="OIQ86115.1"/>
    </source>
</evidence>
<dbReference type="EMBL" id="MLJW01000499">
    <property type="protein sequence ID" value="OIQ86115.1"/>
    <property type="molecule type" value="Genomic_DNA"/>
</dbReference>
<accession>A0A1J5R8T9</accession>
<organism evidence="1">
    <name type="scientific">mine drainage metagenome</name>
    <dbReference type="NCBI Taxonomy" id="410659"/>
    <lineage>
        <taxon>unclassified sequences</taxon>
        <taxon>metagenomes</taxon>
        <taxon>ecological metagenomes</taxon>
    </lineage>
</organism>
<sequence>MLAVAHAAGADLALDADFKLQRLQWALGSGAWADTSVVGAEIPVHVHLLLAR</sequence>
<reference evidence="1" key="1">
    <citation type="submission" date="2016-10" db="EMBL/GenBank/DDBJ databases">
        <title>Sequence of Gallionella enrichment culture.</title>
        <authorList>
            <person name="Poehlein A."/>
            <person name="Muehling M."/>
            <person name="Daniel R."/>
        </authorList>
    </citation>
    <scope>NUCLEOTIDE SEQUENCE</scope>
</reference>
<comment type="caution">
    <text evidence="1">The sequence shown here is derived from an EMBL/GenBank/DDBJ whole genome shotgun (WGS) entry which is preliminary data.</text>
</comment>
<dbReference type="AlphaFoldDB" id="A0A1J5R8T9"/>